<evidence type="ECO:0000313" key="2">
    <source>
        <dbReference type="EMBL" id="CAB4123595.1"/>
    </source>
</evidence>
<protein>
    <recommendedName>
        <fullName evidence="3">DUF1376 domain-containing protein</fullName>
    </recommendedName>
</protein>
<feature type="region of interest" description="Disordered" evidence="1">
    <location>
        <begin position="129"/>
        <end position="157"/>
    </location>
</feature>
<sequence length="304" mass="34020">MTECPSPPVPPEADLSDFKFMPLEVARLLQSEWWIVACAEDPRRAVAAVNLWARSWHQRPAASLPSSDIVLSTMAMMPLSVWREIRDAVMEPWVLCSDGRLYHPVVAEKAVESWQRKCEASDNRKAHAEKMKAWRDAKEQERQKNRERSQELIRDDVRDDHVATTHYDHVTSLTGTGTGTGTGIGIGIGIKKEVSISAATAPEEPQKLSEGYTAEFEAWWAAYPRKEGKGAAYKAYRLAKKRAPVERLLAAATRYATARRGQDQQYTKQAATWLNGDCWHDEPPVTAASRIKFPGYVPMASNGG</sequence>
<dbReference type="EMBL" id="LR796173">
    <property type="protein sequence ID" value="CAB4123595.1"/>
    <property type="molecule type" value="Genomic_DNA"/>
</dbReference>
<name>A0A6J5KQU0_9CAUD</name>
<evidence type="ECO:0000256" key="1">
    <source>
        <dbReference type="SAM" id="MobiDB-lite"/>
    </source>
</evidence>
<organism evidence="2">
    <name type="scientific">uncultured Caudovirales phage</name>
    <dbReference type="NCBI Taxonomy" id="2100421"/>
    <lineage>
        <taxon>Viruses</taxon>
        <taxon>Duplodnaviria</taxon>
        <taxon>Heunggongvirae</taxon>
        <taxon>Uroviricota</taxon>
        <taxon>Caudoviricetes</taxon>
        <taxon>Peduoviridae</taxon>
        <taxon>Maltschvirus</taxon>
        <taxon>Maltschvirus maltsch</taxon>
    </lineage>
</organism>
<evidence type="ECO:0008006" key="3">
    <source>
        <dbReference type="Google" id="ProtNLM"/>
    </source>
</evidence>
<accession>A0A6J5KQU0</accession>
<reference evidence="2" key="1">
    <citation type="submission" date="2020-04" db="EMBL/GenBank/DDBJ databases">
        <authorList>
            <person name="Chiriac C."/>
            <person name="Salcher M."/>
            <person name="Ghai R."/>
            <person name="Kavagutti S V."/>
        </authorList>
    </citation>
    <scope>NUCLEOTIDE SEQUENCE</scope>
</reference>
<gene>
    <name evidence="2" type="ORF">UFOVP50_21</name>
</gene>
<proteinExistence type="predicted"/>